<comment type="caution">
    <text evidence="1">The sequence shown here is derived from an EMBL/GenBank/DDBJ whole genome shotgun (WGS) entry which is preliminary data.</text>
</comment>
<protein>
    <submittedName>
        <fullName evidence="1">Uncharacterized protein</fullName>
    </submittedName>
</protein>
<reference evidence="1" key="1">
    <citation type="submission" date="2020-04" db="EMBL/GenBank/DDBJ databases">
        <title>Analysis of mating type loci in Filobasidium floriforme.</title>
        <authorList>
            <person name="Nowrousian M."/>
        </authorList>
    </citation>
    <scope>NUCLEOTIDE SEQUENCE</scope>
    <source>
        <strain evidence="1">CBS 6242</strain>
    </source>
</reference>
<gene>
    <name evidence="1" type="ORF">FFLO_05782</name>
</gene>
<dbReference type="Proteomes" id="UP000812966">
    <property type="component" value="Unassembled WGS sequence"/>
</dbReference>
<proteinExistence type="predicted"/>
<sequence>MKTHTNFSYGTDFAAVKKNSSYLRRVEKAFGRPELVCYIYSVEYKDSSKDRKIAIVMELVIEKRKERYNTTWQFDLFKFWIPASSVSSEVSNALGEKDSRLYLDDGVLDALERCLEKDSRLHQALGSELDKRIKRKGNQLLPTFEYNTGWLDWQFEDEDLPKPVEGSIGGTHVTQDSGSASDISDTEIVPDSSMSGALPPSTGRTVLLETCIPSMFLAVFERFLQKSVGGLMLSVHDERIGDSPQSVAGLRYHATHLRYAISSRQISESYGLKDSNLDCGGPGLA</sequence>
<accession>A0A8K0JGM8</accession>
<organism evidence="1 2">
    <name type="scientific">Filobasidium floriforme</name>
    <dbReference type="NCBI Taxonomy" id="5210"/>
    <lineage>
        <taxon>Eukaryota</taxon>
        <taxon>Fungi</taxon>
        <taxon>Dikarya</taxon>
        <taxon>Basidiomycota</taxon>
        <taxon>Agaricomycotina</taxon>
        <taxon>Tremellomycetes</taxon>
        <taxon>Filobasidiales</taxon>
        <taxon>Filobasidiaceae</taxon>
        <taxon>Filobasidium</taxon>
    </lineage>
</organism>
<dbReference type="EMBL" id="JABELV010000157">
    <property type="protein sequence ID" value="KAG7529141.1"/>
    <property type="molecule type" value="Genomic_DNA"/>
</dbReference>
<keyword evidence="2" id="KW-1185">Reference proteome</keyword>
<name>A0A8K0JGM8_9TREE</name>
<evidence type="ECO:0000313" key="1">
    <source>
        <dbReference type="EMBL" id="KAG7529141.1"/>
    </source>
</evidence>
<dbReference type="AlphaFoldDB" id="A0A8K0JGM8"/>
<evidence type="ECO:0000313" key="2">
    <source>
        <dbReference type="Proteomes" id="UP000812966"/>
    </source>
</evidence>